<evidence type="ECO:0000313" key="2">
    <source>
        <dbReference type="EMBL" id="KAF2893828.1"/>
    </source>
</evidence>
<dbReference type="InterPro" id="IPR052958">
    <property type="entry name" value="IFN-induced_PKR_regulator"/>
</dbReference>
<dbReference type="Proteomes" id="UP000801492">
    <property type="component" value="Unassembled WGS sequence"/>
</dbReference>
<name>A0A8K0CUB0_IGNLU</name>
<dbReference type="Pfam" id="PF05699">
    <property type="entry name" value="Dimer_Tnp_hAT"/>
    <property type="match status" value="1"/>
</dbReference>
<reference evidence="2" key="1">
    <citation type="submission" date="2019-08" db="EMBL/GenBank/DDBJ databases">
        <title>The genome of the North American firefly Photinus pyralis.</title>
        <authorList>
            <consortium name="Photinus pyralis genome working group"/>
            <person name="Fallon T.R."/>
            <person name="Sander Lower S.E."/>
            <person name="Weng J.-K."/>
        </authorList>
    </citation>
    <scope>NUCLEOTIDE SEQUENCE</scope>
    <source>
        <strain evidence="2">TRF0915ILg1</strain>
        <tissue evidence="2">Whole body</tissue>
    </source>
</reference>
<gene>
    <name evidence="2" type="ORF">ILUMI_12347</name>
</gene>
<accession>A0A8K0CUB0</accession>
<dbReference type="PANTHER" id="PTHR46289:SF14">
    <property type="entry name" value="DUF4371 DOMAIN-CONTAINING PROTEIN"/>
    <property type="match status" value="1"/>
</dbReference>
<dbReference type="InterPro" id="IPR012337">
    <property type="entry name" value="RNaseH-like_sf"/>
</dbReference>
<dbReference type="GO" id="GO:0046983">
    <property type="term" value="F:protein dimerization activity"/>
    <property type="evidence" value="ECO:0007669"/>
    <property type="project" value="InterPro"/>
</dbReference>
<feature type="domain" description="HAT C-terminal dimerisation" evidence="1">
    <location>
        <begin position="41"/>
        <end position="100"/>
    </location>
</feature>
<organism evidence="2 3">
    <name type="scientific">Ignelater luminosus</name>
    <name type="common">Cucubano</name>
    <name type="synonym">Pyrophorus luminosus</name>
    <dbReference type="NCBI Taxonomy" id="2038154"/>
    <lineage>
        <taxon>Eukaryota</taxon>
        <taxon>Metazoa</taxon>
        <taxon>Ecdysozoa</taxon>
        <taxon>Arthropoda</taxon>
        <taxon>Hexapoda</taxon>
        <taxon>Insecta</taxon>
        <taxon>Pterygota</taxon>
        <taxon>Neoptera</taxon>
        <taxon>Endopterygota</taxon>
        <taxon>Coleoptera</taxon>
        <taxon>Polyphaga</taxon>
        <taxon>Elateriformia</taxon>
        <taxon>Elateroidea</taxon>
        <taxon>Elateridae</taxon>
        <taxon>Agrypninae</taxon>
        <taxon>Pyrophorini</taxon>
        <taxon>Ignelater</taxon>
    </lineage>
</organism>
<dbReference type="OrthoDB" id="6621209at2759"/>
<protein>
    <recommendedName>
        <fullName evidence="1">HAT C-terminal dimerisation domain-containing protein</fullName>
    </recommendedName>
</protein>
<dbReference type="PANTHER" id="PTHR46289">
    <property type="entry name" value="52 KDA REPRESSOR OF THE INHIBITOR OF THE PROTEIN KINASE-LIKE PROTEIN-RELATED"/>
    <property type="match status" value="1"/>
</dbReference>
<feature type="non-terminal residue" evidence="2">
    <location>
        <position position="1"/>
    </location>
</feature>
<keyword evidence="3" id="KW-1185">Reference proteome</keyword>
<dbReference type="SUPFAM" id="SSF53098">
    <property type="entry name" value="Ribonuclease H-like"/>
    <property type="match status" value="1"/>
</dbReference>
<dbReference type="InterPro" id="IPR008906">
    <property type="entry name" value="HATC_C_dom"/>
</dbReference>
<evidence type="ECO:0000313" key="3">
    <source>
        <dbReference type="Proteomes" id="UP000801492"/>
    </source>
</evidence>
<proteinExistence type="predicted"/>
<sequence>HQTSLIEFDMLLPELELWKLKYKNIQPKLRPDSALTALDDCTPTFFPNIYVLLKILAALPVSTSTPERTFSSLKRLKAYLRNSIAEDRLNGLALMSIHRDINLNNEQILDEFAKIQTRRTDFVL</sequence>
<comment type="caution">
    <text evidence="2">The sequence shown here is derived from an EMBL/GenBank/DDBJ whole genome shotgun (WGS) entry which is preliminary data.</text>
</comment>
<evidence type="ECO:0000259" key="1">
    <source>
        <dbReference type="Pfam" id="PF05699"/>
    </source>
</evidence>
<dbReference type="EMBL" id="VTPC01007628">
    <property type="protein sequence ID" value="KAF2893828.1"/>
    <property type="molecule type" value="Genomic_DNA"/>
</dbReference>
<dbReference type="AlphaFoldDB" id="A0A8K0CUB0"/>